<feature type="non-terminal residue" evidence="2">
    <location>
        <position position="193"/>
    </location>
</feature>
<dbReference type="Gene3D" id="3.60.21.10">
    <property type="match status" value="1"/>
</dbReference>
<dbReference type="GO" id="GO:0016787">
    <property type="term" value="F:hydrolase activity"/>
    <property type="evidence" value="ECO:0007669"/>
    <property type="project" value="InterPro"/>
</dbReference>
<dbReference type="EMBL" id="QMQY01000059">
    <property type="protein sequence ID" value="RLE50496.1"/>
    <property type="molecule type" value="Genomic_DNA"/>
</dbReference>
<dbReference type="SUPFAM" id="SSF56300">
    <property type="entry name" value="Metallo-dependent phosphatases"/>
    <property type="match status" value="1"/>
</dbReference>
<proteinExistence type="predicted"/>
<protein>
    <submittedName>
        <fullName evidence="2">Metallophosphoesterase</fullName>
    </submittedName>
</protein>
<dbReference type="Pfam" id="PF00149">
    <property type="entry name" value="Metallophos"/>
    <property type="match status" value="1"/>
</dbReference>
<dbReference type="AlphaFoldDB" id="A0A497ETN1"/>
<feature type="domain" description="Calcineurin-like phosphoesterase" evidence="1">
    <location>
        <begin position="4"/>
        <end position="161"/>
    </location>
</feature>
<name>A0A497ETN1_9CREN</name>
<evidence type="ECO:0000259" key="1">
    <source>
        <dbReference type="Pfam" id="PF00149"/>
    </source>
</evidence>
<reference evidence="2 3" key="1">
    <citation type="submission" date="2018-06" db="EMBL/GenBank/DDBJ databases">
        <title>Extensive metabolic versatility and redundancy in microbially diverse, dynamic hydrothermal sediments.</title>
        <authorList>
            <person name="Dombrowski N."/>
            <person name="Teske A."/>
            <person name="Baker B.J."/>
        </authorList>
    </citation>
    <scope>NUCLEOTIDE SEQUENCE [LARGE SCALE GENOMIC DNA]</scope>
    <source>
        <strain evidence="2">B30_G17</strain>
    </source>
</reference>
<dbReference type="CDD" id="cd00838">
    <property type="entry name" value="MPP_superfamily"/>
    <property type="match status" value="1"/>
</dbReference>
<accession>A0A497ETN1</accession>
<organism evidence="2 3">
    <name type="scientific">Thermoproteota archaeon</name>
    <dbReference type="NCBI Taxonomy" id="2056631"/>
    <lineage>
        <taxon>Archaea</taxon>
        <taxon>Thermoproteota</taxon>
    </lineage>
</organism>
<sequence>MIYRGRVNEFNTVLKAIKNRFDVPIIACFGNEEYDECIPSLIRNFSDEVRWLNDEYIKIKIKSFRLGIIGSRGSLDRPTKWQLKNIPNIKEIYAERVRKVEKLFNYIADCDFRILLLHYSPTYKTLIGEDRRIWPELGCKRFEEVIVSRKPTIVIHGHAHRSKVFSTRIGESKIFNVSLPAVKKIITFQLPLK</sequence>
<dbReference type="InterPro" id="IPR004843">
    <property type="entry name" value="Calcineurin-like_PHP"/>
</dbReference>
<evidence type="ECO:0000313" key="2">
    <source>
        <dbReference type="EMBL" id="RLE50496.1"/>
    </source>
</evidence>
<evidence type="ECO:0000313" key="3">
    <source>
        <dbReference type="Proteomes" id="UP000281962"/>
    </source>
</evidence>
<gene>
    <name evidence="2" type="ORF">DRJ21_01675</name>
</gene>
<dbReference type="InterPro" id="IPR029052">
    <property type="entry name" value="Metallo-depent_PP-like"/>
</dbReference>
<dbReference type="Proteomes" id="UP000281962">
    <property type="component" value="Unassembled WGS sequence"/>
</dbReference>
<comment type="caution">
    <text evidence="2">The sequence shown here is derived from an EMBL/GenBank/DDBJ whole genome shotgun (WGS) entry which is preliminary data.</text>
</comment>